<dbReference type="RefSeq" id="WP_185004249.1">
    <property type="nucleotide sequence ID" value="NZ_BAAAUI010000028.1"/>
</dbReference>
<proteinExistence type="inferred from homology"/>
<dbReference type="PROSITE" id="PS50801">
    <property type="entry name" value="STAS"/>
    <property type="match status" value="1"/>
</dbReference>
<dbReference type="PANTHER" id="PTHR33495">
    <property type="entry name" value="ANTI-SIGMA FACTOR ANTAGONIST TM_1081-RELATED-RELATED"/>
    <property type="match status" value="1"/>
</dbReference>
<evidence type="ECO:0000256" key="3">
    <source>
        <dbReference type="SAM" id="MobiDB-lite"/>
    </source>
</evidence>
<comment type="similarity">
    <text evidence="1 2">Belongs to the anti-sigma-factor antagonist family.</text>
</comment>
<dbReference type="AlphaFoldDB" id="A0A7W7CC12"/>
<dbReference type="CDD" id="cd07043">
    <property type="entry name" value="STAS_anti-anti-sigma_factors"/>
    <property type="match status" value="1"/>
</dbReference>
<keyword evidence="6" id="KW-1185">Reference proteome</keyword>
<dbReference type="InterPro" id="IPR003658">
    <property type="entry name" value="Anti-sigma_ant"/>
</dbReference>
<evidence type="ECO:0000313" key="5">
    <source>
        <dbReference type="EMBL" id="MBB4678415.1"/>
    </source>
</evidence>
<dbReference type="EMBL" id="JACHMH010000001">
    <property type="protein sequence ID" value="MBB4678415.1"/>
    <property type="molecule type" value="Genomic_DNA"/>
</dbReference>
<dbReference type="GO" id="GO:0043856">
    <property type="term" value="F:anti-sigma factor antagonist activity"/>
    <property type="evidence" value="ECO:0007669"/>
    <property type="project" value="InterPro"/>
</dbReference>
<protein>
    <recommendedName>
        <fullName evidence="2">Anti-sigma factor antagonist</fullName>
    </recommendedName>
</protein>
<feature type="region of interest" description="Disordered" evidence="3">
    <location>
        <begin position="1"/>
        <end position="25"/>
    </location>
</feature>
<evidence type="ECO:0000313" key="6">
    <source>
        <dbReference type="Proteomes" id="UP000533598"/>
    </source>
</evidence>
<dbReference type="SUPFAM" id="SSF52091">
    <property type="entry name" value="SpoIIaa-like"/>
    <property type="match status" value="1"/>
</dbReference>
<dbReference type="Gene3D" id="3.30.750.24">
    <property type="entry name" value="STAS domain"/>
    <property type="match status" value="1"/>
</dbReference>
<reference evidence="5 6" key="1">
    <citation type="submission" date="2020-08" db="EMBL/GenBank/DDBJ databases">
        <title>Sequencing the genomes of 1000 actinobacteria strains.</title>
        <authorList>
            <person name="Klenk H.-P."/>
        </authorList>
    </citation>
    <scope>NUCLEOTIDE SEQUENCE [LARGE SCALE GENOMIC DNA]</scope>
    <source>
        <strain evidence="5 6">DSM 44230</strain>
    </source>
</reference>
<sequence length="147" mass="15458">MSTSLRPVTAASPSPARDRTQDPPAPEQLLDVTAYAARPGALVLSVRGEIDLYTSPLLRELLLAQLPRAARLVVINLTEVDFLGAAGLTVLLTVRTRAQAAGTHLRVVTGAPLVRWVLSAAGLLTVLDVRPDLAHALPPAGGPPHFV</sequence>
<evidence type="ECO:0000256" key="1">
    <source>
        <dbReference type="ARBA" id="ARBA00009013"/>
    </source>
</evidence>
<dbReference type="NCBIfam" id="TIGR00377">
    <property type="entry name" value="ant_ant_sig"/>
    <property type="match status" value="1"/>
</dbReference>
<accession>A0A7W7CC12</accession>
<dbReference type="InterPro" id="IPR002645">
    <property type="entry name" value="STAS_dom"/>
</dbReference>
<comment type="caution">
    <text evidence="5">The sequence shown here is derived from an EMBL/GenBank/DDBJ whole genome shotgun (WGS) entry which is preliminary data.</text>
</comment>
<feature type="domain" description="STAS" evidence="4">
    <location>
        <begin position="39"/>
        <end position="140"/>
    </location>
</feature>
<dbReference type="PANTHER" id="PTHR33495:SF2">
    <property type="entry name" value="ANTI-SIGMA FACTOR ANTAGONIST TM_1081-RELATED"/>
    <property type="match status" value="1"/>
</dbReference>
<organism evidence="5 6">
    <name type="scientific">Crossiella cryophila</name>
    <dbReference type="NCBI Taxonomy" id="43355"/>
    <lineage>
        <taxon>Bacteria</taxon>
        <taxon>Bacillati</taxon>
        <taxon>Actinomycetota</taxon>
        <taxon>Actinomycetes</taxon>
        <taxon>Pseudonocardiales</taxon>
        <taxon>Pseudonocardiaceae</taxon>
        <taxon>Crossiella</taxon>
    </lineage>
</organism>
<dbReference type="InterPro" id="IPR036513">
    <property type="entry name" value="STAS_dom_sf"/>
</dbReference>
<dbReference type="Pfam" id="PF01740">
    <property type="entry name" value="STAS"/>
    <property type="match status" value="1"/>
</dbReference>
<evidence type="ECO:0000256" key="2">
    <source>
        <dbReference type="RuleBase" id="RU003749"/>
    </source>
</evidence>
<evidence type="ECO:0000259" key="4">
    <source>
        <dbReference type="PROSITE" id="PS50801"/>
    </source>
</evidence>
<name>A0A7W7CC12_9PSEU</name>
<dbReference type="Proteomes" id="UP000533598">
    <property type="component" value="Unassembled WGS sequence"/>
</dbReference>
<gene>
    <name evidence="5" type="ORF">HNR67_004533</name>
</gene>